<evidence type="ECO:0000313" key="2">
    <source>
        <dbReference type="Proteomes" id="UP000450917"/>
    </source>
</evidence>
<dbReference type="EMBL" id="WNZX01000001">
    <property type="protein sequence ID" value="MUG69216.1"/>
    <property type="molecule type" value="Genomic_DNA"/>
</dbReference>
<protein>
    <submittedName>
        <fullName evidence="1">Uncharacterized protein</fullName>
    </submittedName>
</protein>
<evidence type="ECO:0000313" key="1">
    <source>
        <dbReference type="EMBL" id="MUG69216.1"/>
    </source>
</evidence>
<sequence length="53" mass="5987">MKERVGWLAREQKKGLAVFSVITPAEDPSGRNEAAKLKYVHGNAVYGYDRLHE</sequence>
<gene>
    <name evidence="1" type="ORF">GNP93_00855</name>
</gene>
<reference evidence="1 2" key="1">
    <citation type="submission" date="2019-11" db="EMBL/GenBank/DDBJ databases">
        <title>Draft genome sequences of five Paenibacillus species of dairy origin.</title>
        <authorList>
            <person name="Olajide A.M."/>
            <person name="Chen S."/>
            <person name="Lapointe G."/>
        </authorList>
    </citation>
    <scope>NUCLEOTIDE SEQUENCE [LARGE SCALE GENOMIC DNA]</scope>
    <source>
        <strain evidence="1 2">2CS3</strain>
    </source>
</reference>
<organism evidence="1 2">
    <name type="scientific">Paenibacillus validus</name>
    <dbReference type="NCBI Taxonomy" id="44253"/>
    <lineage>
        <taxon>Bacteria</taxon>
        <taxon>Bacillati</taxon>
        <taxon>Bacillota</taxon>
        <taxon>Bacilli</taxon>
        <taxon>Bacillales</taxon>
        <taxon>Paenibacillaceae</taxon>
        <taxon>Paenibacillus</taxon>
    </lineage>
</organism>
<proteinExistence type="predicted"/>
<name>A0A7X2Z6H7_9BACL</name>
<comment type="caution">
    <text evidence="1">The sequence shown here is derived from an EMBL/GenBank/DDBJ whole genome shotgun (WGS) entry which is preliminary data.</text>
</comment>
<dbReference type="AlphaFoldDB" id="A0A7X2Z6H7"/>
<dbReference type="RefSeq" id="WP_155613788.1">
    <property type="nucleotide sequence ID" value="NZ_WNZX01000001.1"/>
</dbReference>
<keyword evidence="2" id="KW-1185">Reference proteome</keyword>
<dbReference type="Proteomes" id="UP000450917">
    <property type="component" value="Unassembled WGS sequence"/>
</dbReference>
<accession>A0A7X2Z6H7</accession>